<protein>
    <submittedName>
        <fullName evidence="1">Uncharacterized protein</fullName>
    </submittedName>
</protein>
<dbReference type="AlphaFoldDB" id="A0A502EBX6"/>
<dbReference type="Proteomes" id="UP000320095">
    <property type="component" value="Unassembled WGS sequence"/>
</dbReference>
<evidence type="ECO:0000313" key="1">
    <source>
        <dbReference type="EMBL" id="TPG34452.1"/>
    </source>
</evidence>
<accession>A0A502EBX6</accession>
<keyword evidence="2" id="KW-1185">Reference proteome</keyword>
<name>A0A502EBX6_9MYCO</name>
<organism evidence="1 2">
    <name type="scientific">Mycolicibacterium hodleri</name>
    <dbReference type="NCBI Taxonomy" id="49897"/>
    <lineage>
        <taxon>Bacteria</taxon>
        <taxon>Bacillati</taxon>
        <taxon>Actinomycetota</taxon>
        <taxon>Actinomycetes</taxon>
        <taxon>Mycobacteriales</taxon>
        <taxon>Mycobacteriaceae</taxon>
        <taxon>Mycolicibacterium</taxon>
    </lineage>
</organism>
<gene>
    <name evidence="1" type="ORF">EAH80_12930</name>
</gene>
<reference evidence="1 2" key="1">
    <citation type="journal article" date="2019" name="Environ. Microbiol.">
        <title>Species interactions and distinct microbial communities in high Arctic permafrost affected cryosols are associated with the CH4 and CO2 gas fluxes.</title>
        <authorList>
            <person name="Altshuler I."/>
            <person name="Hamel J."/>
            <person name="Turney S."/>
            <person name="Magnuson E."/>
            <person name="Levesque R."/>
            <person name="Greer C."/>
            <person name="Whyte L.G."/>
        </authorList>
    </citation>
    <scope>NUCLEOTIDE SEQUENCE [LARGE SCALE GENOMIC DNA]</scope>
    <source>
        <strain evidence="1 2">S5.20</strain>
    </source>
</reference>
<sequence length="254" mass="27962">MSHWFERLGVTYVPMAGSALAADDNDWPYMPVSQVAWIGLGGAADHLDAIKRQLTNRPIPLHPYAQLTLCRSALVGACQAVWVLSPDDPTIRLRRARTVAAYVYAHRLKYLYKLRELNATEDPKLKLQILNDEERGEQLQVKRTADGQPKGKKLVTGEMIEDAISEAFDQVDLTANANLLWQSGSGAAHGQIWPNFNTDAMRLAGPTDSGGPLSPFVVKSSLGTFSSHYSAAFETAERGWQLLDQRGVVWASDG</sequence>
<dbReference type="EMBL" id="RCZG01000004">
    <property type="protein sequence ID" value="TPG34452.1"/>
    <property type="molecule type" value="Genomic_DNA"/>
</dbReference>
<evidence type="ECO:0000313" key="2">
    <source>
        <dbReference type="Proteomes" id="UP000320095"/>
    </source>
</evidence>
<comment type="caution">
    <text evidence="1">The sequence shown here is derived from an EMBL/GenBank/DDBJ whole genome shotgun (WGS) entry which is preliminary data.</text>
</comment>
<proteinExistence type="predicted"/>